<name>A0ABD0LDM6_9CAEN</name>
<evidence type="ECO:0000313" key="2">
    <source>
        <dbReference type="Proteomes" id="UP001519460"/>
    </source>
</evidence>
<accession>A0ABD0LDM6</accession>
<comment type="caution">
    <text evidence="1">The sequence shown here is derived from an EMBL/GenBank/DDBJ whole genome shotgun (WGS) entry which is preliminary data.</text>
</comment>
<organism evidence="1 2">
    <name type="scientific">Batillaria attramentaria</name>
    <dbReference type="NCBI Taxonomy" id="370345"/>
    <lineage>
        <taxon>Eukaryota</taxon>
        <taxon>Metazoa</taxon>
        <taxon>Spiralia</taxon>
        <taxon>Lophotrochozoa</taxon>
        <taxon>Mollusca</taxon>
        <taxon>Gastropoda</taxon>
        <taxon>Caenogastropoda</taxon>
        <taxon>Sorbeoconcha</taxon>
        <taxon>Cerithioidea</taxon>
        <taxon>Batillariidae</taxon>
        <taxon>Batillaria</taxon>
    </lineage>
</organism>
<dbReference type="Proteomes" id="UP001519460">
    <property type="component" value="Unassembled WGS sequence"/>
</dbReference>
<keyword evidence="2" id="KW-1185">Reference proteome</keyword>
<gene>
    <name evidence="1" type="ORF">BaRGS_00011067</name>
</gene>
<protein>
    <submittedName>
        <fullName evidence="1">Uncharacterized protein</fullName>
    </submittedName>
</protein>
<evidence type="ECO:0000313" key="1">
    <source>
        <dbReference type="EMBL" id="KAK7497672.1"/>
    </source>
</evidence>
<reference evidence="1 2" key="1">
    <citation type="journal article" date="2023" name="Sci. Data">
        <title>Genome assembly of the Korean intertidal mud-creeper Batillaria attramentaria.</title>
        <authorList>
            <person name="Patra A.K."/>
            <person name="Ho P.T."/>
            <person name="Jun S."/>
            <person name="Lee S.J."/>
            <person name="Kim Y."/>
            <person name="Won Y.J."/>
        </authorList>
    </citation>
    <scope>NUCLEOTIDE SEQUENCE [LARGE SCALE GENOMIC DNA]</scope>
    <source>
        <strain evidence="1">Wonlab-2016</strain>
    </source>
</reference>
<proteinExistence type="predicted"/>
<dbReference type="EMBL" id="JACVVK020000056">
    <property type="protein sequence ID" value="KAK7497672.1"/>
    <property type="molecule type" value="Genomic_DNA"/>
</dbReference>
<dbReference type="AlphaFoldDB" id="A0ABD0LDM6"/>
<sequence>MKVKHHIMHISACRASVTEIPVSLSSLYRFDPVQQEDLSYSGAGRMYRVFDFSQLTAGSCRGSGGGADPPKEALAVRVPFWLAHAARGGPVTVAT</sequence>